<dbReference type="RefSeq" id="WP_224044459.1">
    <property type="nucleotide sequence ID" value="NZ_CAJZAH010000009.1"/>
</dbReference>
<gene>
    <name evidence="1" type="ORF">LMG21510_04861</name>
</gene>
<evidence type="ECO:0000313" key="1">
    <source>
        <dbReference type="EMBL" id="CAG9183504.1"/>
    </source>
</evidence>
<comment type="caution">
    <text evidence="1">The sequence shown here is derived from an EMBL/GenBank/DDBJ whole genome shotgun (WGS) entry which is preliminary data.</text>
</comment>
<organism evidence="1 2">
    <name type="scientific">Cupriavidus respiraculi</name>
    <dbReference type="NCBI Taxonomy" id="195930"/>
    <lineage>
        <taxon>Bacteria</taxon>
        <taxon>Pseudomonadati</taxon>
        <taxon>Pseudomonadota</taxon>
        <taxon>Betaproteobacteria</taxon>
        <taxon>Burkholderiales</taxon>
        <taxon>Burkholderiaceae</taxon>
        <taxon>Cupriavidus</taxon>
    </lineage>
</organism>
<dbReference type="Proteomes" id="UP000721236">
    <property type="component" value="Unassembled WGS sequence"/>
</dbReference>
<dbReference type="EMBL" id="CAJZAH010000009">
    <property type="protein sequence ID" value="CAG9183504.1"/>
    <property type="molecule type" value="Genomic_DNA"/>
</dbReference>
<name>A0ABN7ZC03_9BURK</name>
<reference evidence="1 2" key="1">
    <citation type="submission" date="2021-08" db="EMBL/GenBank/DDBJ databases">
        <authorList>
            <person name="Peeters C."/>
        </authorList>
    </citation>
    <scope>NUCLEOTIDE SEQUENCE [LARGE SCALE GENOMIC DNA]</scope>
    <source>
        <strain evidence="1 2">LMG 21510</strain>
    </source>
</reference>
<evidence type="ECO:0000313" key="2">
    <source>
        <dbReference type="Proteomes" id="UP000721236"/>
    </source>
</evidence>
<proteinExistence type="predicted"/>
<protein>
    <submittedName>
        <fullName evidence="1">Uncharacterized protein</fullName>
    </submittedName>
</protein>
<sequence length="252" mass="28858">MLQMLYFEHHRFVRIALEELIKKNSFASYLWKSIGAELHYVLREWPDDDEAGFSKVYPVEALYLWLYKSGGLDPMWLADEVGRFEDDTGHPLPDGIGPTYSPAQQLVAYGLWLLNVHGEVKGPIVDEGYNEQGWSREDVLEHRYETLLLAYQALVYAQKLAAGMPLTGEEVARAKLVNFSKLGEEGARKRHEPMTQLKRWAVELYKAGTWPSANRAAHDLKERVIEHGRTIGAVLSDQNAQRTIAEWFRKSV</sequence>
<keyword evidence="2" id="KW-1185">Reference proteome</keyword>
<accession>A0ABN7ZC03</accession>